<protein>
    <submittedName>
        <fullName evidence="2">Uncharacterized protein</fullName>
    </submittedName>
</protein>
<organism evidence="2 3">
    <name type="scientific">Frondihabitans peucedani</name>
    <dbReference type="NCBI Taxonomy" id="598626"/>
    <lineage>
        <taxon>Bacteria</taxon>
        <taxon>Bacillati</taxon>
        <taxon>Actinomycetota</taxon>
        <taxon>Actinomycetes</taxon>
        <taxon>Micrococcales</taxon>
        <taxon>Microbacteriaceae</taxon>
        <taxon>Frondihabitans</taxon>
    </lineage>
</organism>
<reference evidence="3" key="1">
    <citation type="journal article" date="2019" name="Int. J. Syst. Evol. Microbiol.">
        <title>The Global Catalogue of Microorganisms (GCM) 10K type strain sequencing project: providing services to taxonomists for standard genome sequencing and annotation.</title>
        <authorList>
            <consortium name="The Broad Institute Genomics Platform"/>
            <consortium name="The Broad Institute Genome Sequencing Center for Infectious Disease"/>
            <person name="Wu L."/>
            <person name="Ma J."/>
        </authorList>
    </citation>
    <scope>NUCLEOTIDE SEQUENCE [LARGE SCALE GENOMIC DNA]</scope>
    <source>
        <strain evidence="3">JCM 17442</strain>
    </source>
</reference>
<evidence type="ECO:0000313" key="3">
    <source>
        <dbReference type="Proteomes" id="UP001501594"/>
    </source>
</evidence>
<dbReference type="RefSeq" id="WP_344796223.1">
    <property type="nucleotide sequence ID" value="NZ_BAABAU010000002.1"/>
</dbReference>
<dbReference type="EMBL" id="BAABAU010000002">
    <property type="protein sequence ID" value="GAA4266654.1"/>
    <property type="molecule type" value="Genomic_DNA"/>
</dbReference>
<keyword evidence="1" id="KW-0732">Signal</keyword>
<keyword evidence="3" id="KW-1185">Reference proteome</keyword>
<gene>
    <name evidence="2" type="ORF">GCM10022256_22660</name>
</gene>
<accession>A0ABP8E3R9</accession>
<feature type="chain" id="PRO_5047516390" evidence="1">
    <location>
        <begin position="37"/>
        <end position="203"/>
    </location>
</feature>
<sequence length="203" mass="20632">MSFRPLSTTARFVTVVATTCALAAGASLIGVTAADAATPTSTPTASSTTASSTTALDAPKAKVTLAVPFRALNPAGLRQLVGKLPTALKTDLKGLKGKKGIDRREAVKAIETKALDGGYGTEIKNVTTTAEAAWKSVPAALKTDLKTLKGMDRTQRMAELKKIDAKALAGGYGSSVESYAKELQAAAAKRAAAAAAPALGAMI</sequence>
<name>A0ABP8E3R9_9MICO</name>
<comment type="caution">
    <text evidence="2">The sequence shown here is derived from an EMBL/GenBank/DDBJ whole genome shotgun (WGS) entry which is preliminary data.</text>
</comment>
<proteinExistence type="predicted"/>
<dbReference type="Proteomes" id="UP001501594">
    <property type="component" value="Unassembled WGS sequence"/>
</dbReference>
<feature type="signal peptide" evidence="1">
    <location>
        <begin position="1"/>
        <end position="36"/>
    </location>
</feature>
<evidence type="ECO:0000256" key="1">
    <source>
        <dbReference type="SAM" id="SignalP"/>
    </source>
</evidence>
<evidence type="ECO:0000313" key="2">
    <source>
        <dbReference type="EMBL" id="GAA4266654.1"/>
    </source>
</evidence>